<dbReference type="Proteomes" id="UP000094869">
    <property type="component" value="Unassembled WGS sequence"/>
</dbReference>
<dbReference type="AlphaFoldDB" id="A0A1E3UPA1"/>
<dbReference type="Proteomes" id="UP000094271">
    <property type="component" value="Unassembled WGS sequence"/>
</dbReference>
<reference evidence="2 4" key="1">
    <citation type="submission" date="2016-08" db="EMBL/GenBank/DDBJ databases">
        <title>Characterization of Isolates of Eisenbergiella tayi Derived from Blood Cultures, Using Whole Genome Sequencing.</title>
        <authorList>
            <person name="Bernier A.-M."/>
            <person name="Burdz T."/>
            <person name="Wiebe D."/>
            <person name="Bernard K."/>
        </authorList>
    </citation>
    <scope>NUCLEOTIDE SEQUENCE [LARGE SCALE GENOMIC DNA]</scope>
    <source>
        <strain evidence="2 4">NML120146</strain>
    </source>
</reference>
<evidence type="ECO:0000313" key="3">
    <source>
        <dbReference type="Proteomes" id="UP000094271"/>
    </source>
</evidence>
<evidence type="ECO:0000313" key="1">
    <source>
        <dbReference type="EMBL" id="ODR55748.1"/>
    </source>
</evidence>
<dbReference type="SUPFAM" id="SSF56784">
    <property type="entry name" value="HAD-like"/>
    <property type="match status" value="1"/>
</dbReference>
<dbReference type="OrthoDB" id="2067193at2"/>
<dbReference type="Gene3D" id="3.40.50.1000">
    <property type="entry name" value="HAD superfamily/HAD-like"/>
    <property type="match status" value="1"/>
</dbReference>
<evidence type="ECO:0000313" key="2">
    <source>
        <dbReference type="EMBL" id="ODR59964.1"/>
    </source>
</evidence>
<name>A0A1E3UPA1_9FIRM</name>
<proteinExistence type="predicted"/>
<gene>
    <name evidence="1" type="ORF">BEI59_00860</name>
    <name evidence="2" type="ORF">BEI63_05410</name>
</gene>
<dbReference type="RefSeq" id="WP_069408638.1">
    <property type="nucleotide sequence ID" value="NZ_DBFYTW010000296.1"/>
</dbReference>
<dbReference type="InterPro" id="IPR036412">
    <property type="entry name" value="HAD-like_sf"/>
</dbReference>
<keyword evidence="4" id="KW-1185">Reference proteome</keyword>
<evidence type="ECO:0000313" key="4">
    <source>
        <dbReference type="Proteomes" id="UP000094869"/>
    </source>
</evidence>
<dbReference type="EMBL" id="MEHA01000001">
    <property type="protein sequence ID" value="ODR55748.1"/>
    <property type="molecule type" value="Genomic_DNA"/>
</dbReference>
<sequence length="160" mass="18334">MPYVKLSDKANSNIIIMIFTEGTLIMHTSLMHIYDYSTYKPIGNCVDLINKWNEQGAEIVYCTSRKEKQVAIIADILKKNGFCGTKLYYRGKDQAYSEIIEQVKPDILIEDDCKSIGGKTQMCIYHVREIIRQQIHSIAVAEFKGIDHLPDQISELQDTK</sequence>
<dbReference type="EMBL" id="MEHD01000013">
    <property type="protein sequence ID" value="ODR59964.1"/>
    <property type="molecule type" value="Genomic_DNA"/>
</dbReference>
<protein>
    <submittedName>
        <fullName evidence="1">Uncharacterized protein</fullName>
    </submittedName>
</protein>
<organism evidence="1 3">
    <name type="scientific">Eisenbergiella tayi</name>
    <dbReference type="NCBI Taxonomy" id="1432052"/>
    <lineage>
        <taxon>Bacteria</taxon>
        <taxon>Bacillati</taxon>
        <taxon>Bacillota</taxon>
        <taxon>Clostridia</taxon>
        <taxon>Lachnospirales</taxon>
        <taxon>Lachnospiraceae</taxon>
        <taxon>Eisenbergiella</taxon>
    </lineage>
</organism>
<reference evidence="1 3" key="2">
    <citation type="submission" date="2016-08" db="EMBL/GenBank/DDBJ databases">
        <authorList>
            <person name="Seilhamer J.J."/>
        </authorList>
    </citation>
    <scope>NUCLEOTIDE SEQUENCE [LARGE SCALE GENOMIC DNA]</scope>
    <source>
        <strain evidence="1 3">NML150140-1</strain>
    </source>
</reference>
<comment type="caution">
    <text evidence="1">The sequence shown here is derived from an EMBL/GenBank/DDBJ whole genome shotgun (WGS) entry which is preliminary data.</text>
</comment>
<dbReference type="InterPro" id="IPR023214">
    <property type="entry name" value="HAD_sf"/>
</dbReference>
<accession>A0A1E3UPA1</accession>